<proteinExistence type="predicted"/>
<dbReference type="Pfam" id="PF06353">
    <property type="entry name" value="DUF1062"/>
    <property type="match status" value="1"/>
</dbReference>
<name>A0ABV3AKU4_9ACTN</name>
<sequence>GGRSCIRTLTPTPGQTPGSGGNPYTTSQDATRVPVRPVRLIAEGCSLSRAEVERLITEEKVVSAVRLGGKLSDDFTFTLKR</sequence>
<keyword evidence="3" id="KW-1185">Reference proteome</keyword>
<evidence type="ECO:0000256" key="1">
    <source>
        <dbReference type="SAM" id="MobiDB-lite"/>
    </source>
</evidence>
<comment type="caution">
    <text evidence="2">The sequence shown here is derived from an EMBL/GenBank/DDBJ whole genome shotgun (WGS) entry which is preliminary data.</text>
</comment>
<reference evidence="2 3" key="1">
    <citation type="submission" date="2024-06" db="EMBL/GenBank/DDBJ databases">
        <title>The Natural Products Discovery Center: Release of the First 8490 Sequenced Strains for Exploring Actinobacteria Biosynthetic Diversity.</title>
        <authorList>
            <person name="Kalkreuter E."/>
            <person name="Kautsar S.A."/>
            <person name="Yang D."/>
            <person name="Bader C.D."/>
            <person name="Teijaro C.N."/>
            <person name="Fluegel L."/>
            <person name="Davis C.M."/>
            <person name="Simpson J.R."/>
            <person name="Lauterbach L."/>
            <person name="Steele A.D."/>
            <person name="Gui C."/>
            <person name="Meng S."/>
            <person name="Li G."/>
            <person name="Viehrig K."/>
            <person name="Ye F."/>
            <person name="Su P."/>
            <person name="Kiefer A.F."/>
            <person name="Nichols A."/>
            <person name="Cepeda A.J."/>
            <person name="Yan W."/>
            <person name="Fan B."/>
            <person name="Jiang Y."/>
            <person name="Adhikari A."/>
            <person name="Zheng C.-J."/>
            <person name="Schuster L."/>
            <person name="Cowan T.M."/>
            <person name="Smanski M.J."/>
            <person name="Chevrette M.G."/>
            <person name="De Carvalho L.P.S."/>
            <person name="Shen B."/>
        </authorList>
    </citation>
    <scope>NUCLEOTIDE SEQUENCE [LARGE SCALE GENOMIC DNA]</scope>
    <source>
        <strain evidence="2 3">NPDC020594</strain>
    </source>
</reference>
<feature type="region of interest" description="Disordered" evidence="1">
    <location>
        <begin position="1"/>
        <end position="31"/>
    </location>
</feature>
<accession>A0ABV3AKU4</accession>
<evidence type="ECO:0000313" key="2">
    <source>
        <dbReference type="EMBL" id="MEU5712569.1"/>
    </source>
</evidence>
<dbReference type="Proteomes" id="UP001551011">
    <property type="component" value="Unassembled WGS sequence"/>
</dbReference>
<gene>
    <name evidence="2" type="ORF">AB0H04_38055</name>
</gene>
<organism evidence="2 3">
    <name type="scientific">Streptomyces flaveolus</name>
    <dbReference type="NCBI Taxonomy" id="67297"/>
    <lineage>
        <taxon>Bacteria</taxon>
        <taxon>Bacillati</taxon>
        <taxon>Actinomycetota</taxon>
        <taxon>Actinomycetes</taxon>
        <taxon>Kitasatosporales</taxon>
        <taxon>Streptomycetaceae</taxon>
        <taxon>Streptomyces</taxon>
    </lineage>
</organism>
<protein>
    <submittedName>
        <fullName evidence="2">Uncharacterized protein</fullName>
    </submittedName>
</protein>
<evidence type="ECO:0000313" key="3">
    <source>
        <dbReference type="Proteomes" id="UP001551011"/>
    </source>
</evidence>
<dbReference type="EMBL" id="JBFAEG010000038">
    <property type="protein sequence ID" value="MEU5712569.1"/>
    <property type="molecule type" value="Genomic_DNA"/>
</dbReference>
<feature type="non-terminal residue" evidence="2">
    <location>
        <position position="1"/>
    </location>
</feature>
<dbReference type="InterPro" id="IPR009412">
    <property type="entry name" value="DUF1062"/>
</dbReference>